<proteinExistence type="predicted"/>
<reference evidence="3 4" key="1">
    <citation type="journal article" date="2021" name="Commun. Biol.">
        <title>The genome of Shorea leprosula (Dipterocarpaceae) highlights the ecological relevance of drought in aseasonal tropical rainforests.</title>
        <authorList>
            <person name="Ng K.K.S."/>
            <person name="Kobayashi M.J."/>
            <person name="Fawcett J.A."/>
            <person name="Hatakeyama M."/>
            <person name="Paape T."/>
            <person name="Ng C.H."/>
            <person name="Ang C.C."/>
            <person name="Tnah L.H."/>
            <person name="Lee C.T."/>
            <person name="Nishiyama T."/>
            <person name="Sese J."/>
            <person name="O'Brien M.J."/>
            <person name="Copetti D."/>
            <person name="Mohd Noor M.I."/>
            <person name="Ong R.C."/>
            <person name="Putra M."/>
            <person name="Sireger I.Z."/>
            <person name="Indrioko S."/>
            <person name="Kosugi Y."/>
            <person name="Izuno A."/>
            <person name="Isagi Y."/>
            <person name="Lee S.L."/>
            <person name="Shimizu K.K."/>
        </authorList>
    </citation>
    <scope>NUCLEOTIDE SEQUENCE [LARGE SCALE GENOMIC DNA]</scope>
    <source>
        <strain evidence="3">214</strain>
    </source>
</reference>
<keyword evidence="2" id="KW-0472">Membrane</keyword>
<evidence type="ECO:0000256" key="1">
    <source>
        <dbReference type="SAM" id="MobiDB-lite"/>
    </source>
</evidence>
<evidence type="ECO:0000313" key="3">
    <source>
        <dbReference type="EMBL" id="GKV28895.1"/>
    </source>
</evidence>
<dbReference type="Proteomes" id="UP001054252">
    <property type="component" value="Unassembled WGS sequence"/>
</dbReference>
<keyword evidence="4" id="KW-1185">Reference proteome</keyword>
<name>A0AAV5KWN6_9ROSI</name>
<organism evidence="3 4">
    <name type="scientific">Rubroshorea leprosula</name>
    <dbReference type="NCBI Taxonomy" id="152421"/>
    <lineage>
        <taxon>Eukaryota</taxon>
        <taxon>Viridiplantae</taxon>
        <taxon>Streptophyta</taxon>
        <taxon>Embryophyta</taxon>
        <taxon>Tracheophyta</taxon>
        <taxon>Spermatophyta</taxon>
        <taxon>Magnoliopsida</taxon>
        <taxon>eudicotyledons</taxon>
        <taxon>Gunneridae</taxon>
        <taxon>Pentapetalae</taxon>
        <taxon>rosids</taxon>
        <taxon>malvids</taxon>
        <taxon>Malvales</taxon>
        <taxon>Dipterocarpaceae</taxon>
        <taxon>Rubroshorea</taxon>
    </lineage>
</organism>
<dbReference type="EMBL" id="BPVZ01000081">
    <property type="protein sequence ID" value="GKV28895.1"/>
    <property type="molecule type" value="Genomic_DNA"/>
</dbReference>
<accession>A0AAV5KWN6</accession>
<keyword evidence="2" id="KW-0812">Transmembrane</keyword>
<evidence type="ECO:0000313" key="4">
    <source>
        <dbReference type="Proteomes" id="UP001054252"/>
    </source>
</evidence>
<feature type="transmembrane region" description="Helical" evidence="2">
    <location>
        <begin position="45"/>
        <end position="67"/>
    </location>
</feature>
<feature type="compositionally biased region" description="Polar residues" evidence="1">
    <location>
        <begin position="10"/>
        <end position="19"/>
    </location>
</feature>
<feature type="region of interest" description="Disordered" evidence="1">
    <location>
        <begin position="1"/>
        <end position="25"/>
    </location>
</feature>
<dbReference type="AlphaFoldDB" id="A0AAV5KWN6"/>
<evidence type="ECO:0000256" key="2">
    <source>
        <dbReference type="SAM" id="Phobius"/>
    </source>
</evidence>
<keyword evidence="2" id="KW-1133">Transmembrane helix</keyword>
<gene>
    <name evidence="3" type="ORF">SLEP1_g37883</name>
</gene>
<sequence>MPSKAKKQSKTPSRPSSYDPSAFPRTPSVISLSSEVSEEDPLKRLLVGILLSSGNLLSLGVSMMLTYS</sequence>
<protein>
    <submittedName>
        <fullName evidence="3">Uncharacterized protein</fullName>
    </submittedName>
</protein>
<comment type="caution">
    <text evidence="3">The sequence shown here is derived from an EMBL/GenBank/DDBJ whole genome shotgun (WGS) entry which is preliminary data.</text>
</comment>